<feature type="non-terminal residue" evidence="2">
    <location>
        <position position="91"/>
    </location>
</feature>
<dbReference type="EMBL" id="JAEAOA010002158">
    <property type="protein sequence ID" value="KAK3583107.1"/>
    <property type="molecule type" value="Genomic_DNA"/>
</dbReference>
<feature type="region of interest" description="Disordered" evidence="1">
    <location>
        <begin position="1"/>
        <end position="22"/>
    </location>
</feature>
<comment type="caution">
    <text evidence="2">The sequence shown here is derived from an EMBL/GenBank/DDBJ whole genome shotgun (WGS) entry which is preliminary data.</text>
</comment>
<evidence type="ECO:0000313" key="3">
    <source>
        <dbReference type="Proteomes" id="UP001195483"/>
    </source>
</evidence>
<protein>
    <submittedName>
        <fullName evidence="2">Uncharacterized protein</fullName>
    </submittedName>
</protein>
<proteinExistence type="predicted"/>
<feature type="compositionally biased region" description="Basic residues" evidence="1">
    <location>
        <begin position="9"/>
        <end position="22"/>
    </location>
</feature>
<dbReference type="AlphaFoldDB" id="A0AAE0S0M1"/>
<reference evidence="2" key="2">
    <citation type="journal article" date="2021" name="Genome Biol. Evol.">
        <title>Developing a high-quality reference genome for a parasitic bivalve with doubly uniparental inheritance (Bivalvia: Unionida).</title>
        <authorList>
            <person name="Smith C.H."/>
        </authorList>
    </citation>
    <scope>NUCLEOTIDE SEQUENCE</scope>
    <source>
        <strain evidence="2">CHS0354</strain>
        <tissue evidence="2">Mantle</tissue>
    </source>
</reference>
<name>A0AAE0S0M1_9BIVA</name>
<reference evidence="2" key="1">
    <citation type="journal article" date="2021" name="Genome Biol. Evol.">
        <title>A High-Quality Reference Genome for a Parasitic Bivalve with Doubly Uniparental Inheritance (Bivalvia: Unionida).</title>
        <authorList>
            <person name="Smith C.H."/>
        </authorList>
    </citation>
    <scope>NUCLEOTIDE SEQUENCE</scope>
    <source>
        <strain evidence="2">CHS0354</strain>
    </source>
</reference>
<organism evidence="2 3">
    <name type="scientific">Potamilus streckersoni</name>
    <dbReference type="NCBI Taxonomy" id="2493646"/>
    <lineage>
        <taxon>Eukaryota</taxon>
        <taxon>Metazoa</taxon>
        <taxon>Spiralia</taxon>
        <taxon>Lophotrochozoa</taxon>
        <taxon>Mollusca</taxon>
        <taxon>Bivalvia</taxon>
        <taxon>Autobranchia</taxon>
        <taxon>Heteroconchia</taxon>
        <taxon>Palaeoheterodonta</taxon>
        <taxon>Unionida</taxon>
        <taxon>Unionoidea</taxon>
        <taxon>Unionidae</taxon>
        <taxon>Ambleminae</taxon>
        <taxon>Lampsilini</taxon>
        <taxon>Potamilus</taxon>
    </lineage>
</organism>
<sequence>MTLVVVGRGGKRRKNKRQRNRKQNRIEDIKVYTLTIRSPQRSEKCNITIHCERYFCQVQMVKDILEITLVKGVVLRIQCKGYSVETKCKGH</sequence>
<evidence type="ECO:0000256" key="1">
    <source>
        <dbReference type="SAM" id="MobiDB-lite"/>
    </source>
</evidence>
<reference evidence="2" key="3">
    <citation type="submission" date="2023-05" db="EMBL/GenBank/DDBJ databases">
        <authorList>
            <person name="Smith C.H."/>
        </authorList>
    </citation>
    <scope>NUCLEOTIDE SEQUENCE</scope>
    <source>
        <strain evidence="2">CHS0354</strain>
        <tissue evidence="2">Mantle</tissue>
    </source>
</reference>
<dbReference type="Proteomes" id="UP001195483">
    <property type="component" value="Unassembled WGS sequence"/>
</dbReference>
<evidence type="ECO:0000313" key="2">
    <source>
        <dbReference type="EMBL" id="KAK3583107.1"/>
    </source>
</evidence>
<accession>A0AAE0S0M1</accession>
<gene>
    <name evidence="2" type="ORF">CHS0354_036848</name>
</gene>
<keyword evidence="3" id="KW-1185">Reference proteome</keyword>